<dbReference type="PANTHER" id="PTHR32432">
    <property type="entry name" value="CELL DIVISION PROTEIN FTSA-RELATED"/>
    <property type="match status" value="1"/>
</dbReference>
<comment type="caution">
    <text evidence="4">The sequence shown here is derived from an EMBL/GenBank/DDBJ whole genome shotgun (WGS) entry which is preliminary data.</text>
</comment>
<dbReference type="EMBL" id="JAGSPA010000003">
    <property type="protein sequence ID" value="MBV7257205.1"/>
    <property type="molecule type" value="Genomic_DNA"/>
</dbReference>
<evidence type="ECO:0000259" key="3">
    <source>
        <dbReference type="SMART" id="SM00842"/>
    </source>
</evidence>
<gene>
    <name evidence="1 4" type="primary">ftsA</name>
    <name evidence="4" type="ORF">KCG44_10470</name>
</gene>
<reference evidence="4 5" key="1">
    <citation type="submission" date="2021-04" db="EMBL/GenBank/DDBJ databases">
        <authorList>
            <person name="Pira H."/>
            <person name="Risdian C."/>
            <person name="Wink J."/>
        </authorList>
    </citation>
    <scope>NUCLEOTIDE SEQUENCE [LARGE SCALE GENOMIC DNA]</scope>
    <source>
        <strain evidence="4 5">WHA3</strain>
    </source>
</reference>
<comment type="subunit">
    <text evidence="1">Self-interacts. Interacts with FtsZ.</text>
</comment>
<evidence type="ECO:0000313" key="5">
    <source>
        <dbReference type="Proteomes" id="UP000722336"/>
    </source>
</evidence>
<dbReference type="HAMAP" id="MF_02033">
    <property type="entry name" value="FtsA"/>
    <property type="match status" value="1"/>
</dbReference>
<dbReference type="InterPro" id="IPR020823">
    <property type="entry name" value="Cell_div_FtsA"/>
</dbReference>
<dbReference type="SMART" id="SM00842">
    <property type="entry name" value="FtsA"/>
    <property type="match status" value="1"/>
</dbReference>
<dbReference type="PANTHER" id="PTHR32432:SF4">
    <property type="entry name" value="CELL DIVISION PROTEIN FTSA"/>
    <property type="match status" value="1"/>
</dbReference>
<protein>
    <recommendedName>
        <fullName evidence="1 2">Cell division protein FtsA</fullName>
    </recommendedName>
</protein>
<proteinExistence type="inferred from homology"/>
<name>A0ABS6SG25_9SPHN</name>
<dbReference type="InterPro" id="IPR050696">
    <property type="entry name" value="FtsA/MreB"/>
</dbReference>
<sequence length="419" mass="43861">MSRKPAKQRGEKTVAVLDVGSSKVAALIALVGPDEDVPRVIGMHQLACTGMKSGLVADLAAVESAVRQAMDKAERNAGVTVRDVAVSVSAGGLESDLATVEVDIGGQRIERADLDHVHDEARAGIEPEGRIVLHAEPALYTLDGQNAVINPLGLHAETLAVSINILSAERAPMQNLEMAVRSADLNVTSKIAAPVAAARACLSAQEKALGVALVDLGAGRTNIAIFAQGLMVGFSSIAMGGEDVTQDVASALGTPPYAAERLKALKGSASAVPRDNHERIDVPGLQGGDSLYQRPRAELVHAIRGRLDVLFALIDERFEELGFVGPRARQVVLAGGGAALAGIADYAEGILGRNVRIGAPSGLTGFPEQQQASAFNVLTGLALMASEDQPDFWQQKTTTFVPAEGSGLSRMWRLLKQNI</sequence>
<dbReference type="RefSeq" id="WP_218446032.1">
    <property type="nucleotide sequence ID" value="NZ_JAGSPA010000003.1"/>
</dbReference>
<comment type="similarity">
    <text evidence="1 2">Belongs to the FtsA/MreB family.</text>
</comment>
<dbReference type="Proteomes" id="UP000722336">
    <property type="component" value="Unassembled WGS sequence"/>
</dbReference>
<keyword evidence="1" id="KW-0472">Membrane</keyword>
<dbReference type="InterPro" id="IPR003494">
    <property type="entry name" value="SHS2_FtsA"/>
</dbReference>
<dbReference type="Pfam" id="PF02491">
    <property type="entry name" value="SHS2_FTSA"/>
    <property type="match status" value="1"/>
</dbReference>
<evidence type="ECO:0000313" key="4">
    <source>
        <dbReference type="EMBL" id="MBV7257205.1"/>
    </source>
</evidence>
<keyword evidence="1" id="KW-1003">Cell membrane</keyword>
<dbReference type="PIRSF" id="PIRSF003101">
    <property type="entry name" value="FtsA"/>
    <property type="match status" value="1"/>
</dbReference>
<organism evidence="4 5">
    <name type="scientific">Pacificimonas pallii</name>
    <dbReference type="NCBI Taxonomy" id="2827236"/>
    <lineage>
        <taxon>Bacteria</taxon>
        <taxon>Pseudomonadati</taxon>
        <taxon>Pseudomonadota</taxon>
        <taxon>Alphaproteobacteria</taxon>
        <taxon>Sphingomonadales</taxon>
        <taxon>Sphingosinicellaceae</taxon>
        <taxon>Pacificimonas</taxon>
    </lineage>
</organism>
<comment type="subcellular location">
    <subcellularLocation>
        <location evidence="1">Cell membrane</location>
        <topology evidence="1">Peripheral membrane protein</topology>
        <orientation evidence="1">Cytoplasmic side</orientation>
    </subcellularLocation>
    <text evidence="1">Localizes to the Z ring in an FtsZ-dependent manner. Targeted to the membrane through a conserved C-terminal amphipathic helix.</text>
</comment>
<keyword evidence="1 2" id="KW-0132">Cell division</keyword>
<dbReference type="CDD" id="cd24048">
    <property type="entry name" value="ASKHA_NBD_FtsA"/>
    <property type="match status" value="1"/>
</dbReference>
<accession>A0ABS6SG25</accession>
<keyword evidence="1 2" id="KW-0131">Cell cycle</keyword>
<dbReference type="GO" id="GO:0051301">
    <property type="term" value="P:cell division"/>
    <property type="evidence" value="ECO:0007669"/>
    <property type="project" value="UniProtKB-KW"/>
</dbReference>
<evidence type="ECO:0000256" key="1">
    <source>
        <dbReference type="HAMAP-Rule" id="MF_02033"/>
    </source>
</evidence>
<keyword evidence="5" id="KW-1185">Reference proteome</keyword>
<feature type="domain" description="SHS2" evidence="3">
    <location>
        <begin position="14"/>
        <end position="201"/>
    </location>
</feature>
<comment type="function">
    <text evidence="1 2">Cell division protein that is involved in the assembly of the Z ring. May serve as a membrane anchor for the Z ring.</text>
</comment>
<evidence type="ECO:0000256" key="2">
    <source>
        <dbReference type="PIRNR" id="PIRNR003101"/>
    </source>
</evidence>
<dbReference type="Pfam" id="PF14450">
    <property type="entry name" value="FtsA"/>
    <property type="match status" value="1"/>
</dbReference>
<dbReference type="NCBIfam" id="TIGR01174">
    <property type="entry name" value="ftsA"/>
    <property type="match status" value="1"/>
</dbReference>